<keyword evidence="5 11" id="KW-0812">Transmembrane</keyword>
<comment type="similarity">
    <text evidence="2">Belongs to the polyprenol kinase family.</text>
</comment>
<evidence type="ECO:0000313" key="12">
    <source>
        <dbReference type="EMBL" id="ODV70972.1"/>
    </source>
</evidence>
<keyword evidence="6" id="KW-0418">Kinase</keyword>
<evidence type="ECO:0000256" key="3">
    <source>
        <dbReference type="ARBA" id="ARBA00012132"/>
    </source>
</evidence>
<dbReference type="STRING" id="983966.A0A1E4RUM7"/>
<feature type="transmembrane region" description="Helical" evidence="11">
    <location>
        <begin position="249"/>
        <end position="271"/>
    </location>
</feature>
<evidence type="ECO:0000256" key="9">
    <source>
        <dbReference type="ARBA" id="ARBA00023136"/>
    </source>
</evidence>
<evidence type="ECO:0000256" key="11">
    <source>
        <dbReference type="SAM" id="Phobius"/>
    </source>
</evidence>
<dbReference type="PANTHER" id="PTHR13205">
    <property type="entry name" value="TRANSMEMBRANE PROTEIN 15-RELATED"/>
    <property type="match status" value="1"/>
</dbReference>
<reference evidence="12 13" key="1">
    <citation type="journal article" date="2016" name="Proc. Natl. Acad. Sci. U.S.A.">
        <title>Comparative genomics of biotechnologically important yeasts.</title>
        <authorList>
            <person name="Riley R."/>
            <person name="Haridas S."/>
            <person name="Wolfe K.H."/>
            <person name="Lopes M.R."/>
            <person name="Hittinger C.T."/>
            <person name="Goeker M."/>
            <person name="Salamov A.A."/>
            <person name="Wisecaver J.H."/>
            <person name="Long T.M."/>
            <person name="Calvey C.H."/>
            <person name="Aerts A.L."/>
            <person name="Barry K.W."/>
            <person name="Choi C."/>
            <person name="Clum A."/>
            <person name="Coughlan A.Y."/>
            <person name="Deshpande S."/>
            <person name="Douglass A.P."/>
            <person name="Hanson S.J."/>
            <person name="Klenk H.-P."/>
            <person name="LaButti K.M."/>
            <person name="Lapidus A."/>
            <person name="Lindquist E.A."/>
            <person name="Lipzen A.M."/>
            <person name="Meier-Kolthoff J.P."/>
            <person name="Ohm R.A."/>
            <person name="Otillar R.P."/>
            <person name="Pangilinan J.L."/>
            <person name="Peng Y."/>
            <person name="Rokas A."/>
            <person name="Rosa C.A."/>
            <person name="Scheuner C."/>
            <person name="Sibirny A.A."/>
            <person name="Slot J.C."/>
            <person name="Stielow J.B."/>
            <person name="Sun H."/>
            <person name="Kurtzman C.P."/>
            <person name="Blackwell M."/>
            <person name="Grigoriev I.V."/>
            <person name="Jeffries T.W."/>
        </authorList>
    </citation>
    <scope>NUCLEOTIDE SEQUENCE [LARGE SCALE GENOMIC DNA]</scope>
    <source>
        <strain evidence="13">ATCC 18201 / CBS 1600 / BCRC 20928 / JCM 3617 / NBRC 0987 / NRRL Y-1542</strain>
    </source>
</reference>
<feature type="transmembrane region" description="Helical" evidence="11">
    <location>
        <begin position="356"/>
        <end position="372"/>
    </location>
</feature>
<dbReference type="GeneID" id="30990339"/>
<keyword evidence="4" id="KW-0808">Transferase</keyword>
<evidence type="ECO:0000256" key="8">
    <source>
        <dbReference type="ARBA" id="ARBA00022989"/>
    </source>
</evidence>
<name>A0A1E4RUM7_CYBJN</name>
<dbReference type="RefSeq" id="XP_020068011.1">
    <property type="nucleotide sequence ID" value="XM_020215943.1"/>
</dbReference>
<feature type="transmembrane region" description="Helical" evidence="11">
    <location>
        <begin position="283"/>
        <end position="305"/>
    </location>
</feature>
<dbReference type="PANTHER" id="PTHR13205:SF15">
    <property type="entry name" value="DOLICHOL KINASE"/>
    <property type="match status" value="1"/>
</dbReference>
<evidence type="ECO:0000256" key="4">
    <source>
        <dbReference type="ARBA" id="ARBA00022679"/>
    </source>
</evidence>
<dbReference type="OMA" id="KNWENTF"/>
<dbReference type="GO" id="GO:0004168">
    <property type="term" value="F:dolichol kinase activity"/>
    <property type="evidence" value="ECO:0007669"/>
    <property type="project" value="UniProtKB-EC"/>
</dbReference>
<dbReference type="GO" id="GO:0005789">
    <property type="term" value="C:endoplasmic reticulum membrane"/>
    <property type="evidence" value="ECO:0007669"/>
    <property type="project" value="UniProtKB-SubCell"/>
</dbReference>
<dbReference type="EMBL" id="KV453947">
    <property type="protein sequence ID" value="ODV70972.1"/>
    <property type="molecule type" value="Genomic_DNA"/>
</dbReference>
<feature type="compositionally biased region" description="Basic and acidic residues" evidence="10">
    <location>
        <begin position="25"/>
        <end position="43"/>
    </location>
</feature>
<dbReference type="OrthoDB" id="377083at2759"/>
<gene>
    <name evidence="12" type="ORF">CYBJADRAFT_169818</name>
</gene>
<feature type="region of interest" description="Disordered" evidence="10">
    <location>
        <begin position="1"/>
        <end position="48"/>
    </location>
</feature>
<feature type="transmembrane region" description="Helical" evidence="11">
    <location>
        <begin position="143"/>
        <end position="159"/>
    </location>
</feature>
<keyword evidence="9 11" id="KW-0472">Membrane</keyword>
<keyword evidence="13" id="KW-1185">Reference proteome</keyword>
<organism evidence="12 13">
    <name type="scientific">Cyberlindnera jadinii (strain ATCC 18201 / CBS 1600 / BCRC 20928 / JCM 3617 / NBRC 0987 / NRRL Y-1542)</name>
    <name type="common">Torula yeast</name>
    <name type="synonym">Candida utilis</name>
    <dbReference type="NCBI Taxonomy" id="983966"/>
    <lineage>
        <taxon>Eukaryota</taxon>
        <taxon>Fungi</taxon>
        <taxon>Dikarya</taxon>
        <taxon>Ascomycota</taxon>
        <taxon>Saccharomycotina</taxon>
        <taxon>Saccharomycetes</taxon>
        <taxon>Phaffomycetales</taxon>
        <taxon>Phaffomycetaceae</taxon>
        <taxon>Cyberlindnera</taxon>
    </lineage>
</organism>
<comment type="subcellular location">
    <subcellularLocation>
        <location evidence="1">Endoplasmic reticulum membrane</location>
        <topology evidence="1">Multi-pass membrane protein</topology>
    </subcellularLocation>
</comment>
<feature type="transmembrane region" description="Helical" evidence="11">
    <location>
        <begin position="325"/>
        <end position="344"/>
    </location>
</feature>
<evidence type="ECO:0000256" key="6">
    <source>
        <dbReference type="ARBA" id="ARBA00022777"/>
    </source>
</evidence>
<dbReference type="AlphaFoldDB" id="A0A1E4RUM7"/>
<evidence type="ECO:0000256" key="2">
    <source>
        <dbReference type="ARBA" id="ARBA00010794"/>
    </source>
</evidence>
<feature type="transmembrane region" description="Helical" evidence="11">
    <location>
        <begin position="420"/>
        <end position="439"/>
    </location>
</feature>
<evidence type="ECO:0000256" key="10">
    <source>
        <dbReference type="SAM" id="MobiDB-lite"/>
    </source>
</evidence>
<dbReference type="EC" id="2.7.1.108" evidence="3"/>
<evidence type="ECO:0000313" key="13">
    <source>
        <dbReference type="Proteomes" id="UP000094389"/>
    </source>
</evidence>
<sequence length="541" mass="60956">MAQRNRSQGHGPALTQRERKLRKAPRAEDAVPEEPEGHVEPKPADAASSQAELFPQERLLIWLSGFVKNHFTTDKFIQLSVLAFSAQQAYLYHDDSYQSAEDVNLLISTACGVVALLAGVVIAFRVKSQMNRDTDPWDAMPPWNTIYLVFLPLMIPYVLKRELMLYNSAFMTSVLELPAFAKFVIQCSLIGSNTQHPDVMANAKVVALNLAAHYILGRISEFRSLDKIEVTLFATLITDLFLIESEELYVIVLQRLFIAYALGLGSVYGIVQLWKENTLARSVLVLAVWGTVFVASSLLLLEPVFNANALYWLVDYIQMSQTRCYIVGVWSTSLLLLIPTVFNYKIKLSQNSRRKIWHFLVLVLIAPFLHMDPDFVKLALAGTVILFLIVEMVRYLKLKPFGEVLDAHLREFADFRDERGPIIISYIYLFVGITLPILFDNSVVGLVVLGVGDSLASIVGSKWGEIHWSNSTKTLEGTMTFILSTFTICSLFKFLDWFFIDKSYYALLLTCTLSGLLEGNSDMNDNIMIPGFMVVTLESLN</sequence>
<dbReference type="Proteomes" id="UP000094389">
    <property type="component" value="Unassembled WGS sequence"/>
</dbReference>
<dbReference type="InterPro" id="IPR032974">
    <property type="entry name" value="Polypren_kinase"/>
</dbReference>
<keyword evidence="7" id="KW-0256">Endoplasmic reticulum</keyword>
<keyword evidence="8 11" id="KW-1133">Transmembrane helix</keyword>
<accession>A0A1E4RUM7</accession>
<protein>
    <recommendedName>
        <fullName evidence="3">dolichol kinase</fullName>
        <ecNumber evidence="3">2.7.1.108</ecNumber>
    </recommendedName>
</protein>
<evidence type="ECO:0000256" key="5">
    <source>
        <dbReference type="ARBA" id="ARBA00022692"/>
    </source>
</evidence>
<feature type="transmembrane region" description="Helical" evidence="11">
    <location>
        <begin position="103"/>
        <end position="123"/>
    </location>
</feature>
<feature type="transmembrane region" description="Helical" evidence="11">
    <location>
        <begin position="479"/>
        <end position="500"/>
    </location>
</feature>
<proteinExistence type="inferred from homology"/>
<evidence type="ECO:0000256" key="7">
    <source>
        <dbReference type="ARBA" id="ARBA00022824"/>
    </source>
</evidence>
<feature type="transmembrane region" description="Helical" evidence="11">
    <location>
        <begin position="378"/>
        <end position="396"/>
    </location>
</feature>
<dbReference type="GO" id="GO:0043048">
    <property type="term" value="P:dolichyl monophosphate biosynthetic process"/>
    <property type="evidence" value="ECO:0007669"/>
    <property type="project" value="TreeGrafter"/>
</dbReference>
<evidence type="ECO:0000256" key="1">
    <source>
        <dbReference type="ARBA" id="ARBA00004477"/>
    </source>
</evidence>